<evidence type="ECO:0000313" key="3">
    <source>
        <dbReference type="EMBL" id="KAK9917537.1"/>
    </source>
</evidence>
<comment type="caution">
    <text evidence="3">The sequence shown here is derived from an EMBL/GenBank/DDBJ whole genome shotgun (WGS) entry which is preliminary data.</text>
</comment>
<dbReference type="CDD" id="cd04301">
    <property type="entry name" value="NAT_SF"/>
    <property type="match status" value="1"/>
</dbReference>
<proteinExistence type="predicted"/>
<reference evidence="3 4" key="1">
    <citation type="journal article" date="2024" name="Nat. Commun.">
        <title>Phylogenomics reveals the evolutionary origins of lichenization in chlorophyte algae.</title>
        <authorList>
            <person name="Puginier C."/>
            <person name="Libourel C."/>
            <person name="Otte J."/>
            <person name="Skaloud P."/>
            <person name="Haon M."/>
            <person name="Grisel S."/>
            <person name="Petersen M."/>
            <person name="Berrin J.G."/>
            <person name="Delaux P.M."/>
            <person name="Dal Grande F."/>
            <person name="Keller J."/>
        </authorList>
    </citation>
    <scope>NUCLEOTIDE SEQUENCE [LARGE SCALE GENOMIC DNA]</scope>
    <source>
        <strain evidence="3 4">SAG 216-7</strain>
    </source>
</reference>
<evidence type="ECO:0000313" key="4">
    <source>
        <dbReference type="Proteomes" id="UP001491310"/>
    </source>
</evidence>
<dbReference type="Pfam" id="PF00583">
    <property type="entry name" value="Acetyltransf_1"/>
    <property type="match status" value="1"/>
</dbReference>
<gene>
    <name evidence="3" type="ORF">WJX75_005423</name>
</gene>
<name>A0ABR2Z0T6_9CHLO</name>
<dbReference type="InterPro" id="IPR016181">
    <property type="entry name" value="Acyl_CoA_acyltransferase"/>
</dbReference>
<dbReference type="PANTHER" id="PTHR13947">
    <property type="entry name" value="GNAT FAMILY N-ACETYLTRANSFERASE"/>
    <property type="match status" value="1"/>
</dbReference>
<dbReference type="EMBL" id="JALJOT010000002">
    <property type="protein sequence ID" value="KAK9917537.1"/>
    <property type="molecule type" value="Genomic_DNA"/>
</dbReference>
<dbReference type="Gene3D" id="3.40.630.30">
    <property type="match status" value="1"/>
</dbReference>
<feature type="domain" description="N-acetyltransferase" evidence="2">
    <location>
        <begin position="64"/>
        <end position="210"/>
    </location>
</feature>
<keyword evidence="4" id="KW-1185">Reference proteome</keyword>
<dbReference type="SUPFAM" id="SSF55729">
    <property type="entry name" value="Acyl-CoA N-acyltransferases (Nat)"/>
    <property type="match status" value="1"/>
</dbReference>
<organism evidence="3 4">
    <name type="scientific">Coccomyxa subellipsoidea</name>
    <dbReference type="NCBI Taxonomy" id="248742"/>
    <lineage>
        <taxon>Eukaryota</taxon>
        <taxon>Viridiplantae</taxon>
        <taxon>Chlorophyta</taxon>
        <taxon>core chlorophytes</taxon>
        <taxon>Trebouxiophyceae</taxon>
        <taxon>Trebouxiophyceae incertae sedis</taxon>
        <taxon>Coccomyxaceae</taxon>
        <taxon>Coccomyxa</taxon>
    </lineage>
</organism>
<evidence type="ECO:0000259" key="2">
    <source>
        <dbReference type="PROSITE" id="PS51186"/>
    </source>
</evidence>
<keyword evidence="1" id="KW-0808">Transferase</keyword>
<dbReference type="PROSITE" id="PS51186">
    <property type="entry name" value="GNAT"/>
    <property type="match status" value="1"/>
</dbReference>
<dbReference type="InterPro" id="IPR050769">
    <property type="entry name" value="NAT_camello-type"/>
</dbReference>
<evidence type="ECO:0000256" key="1">
    <source>
        <dbReference type="ARBA" id="ARBA00022679"/>
    </source>
</evidence>
<sequence length="210" mass="22853">MSAGSMRSSALVCSATDYPVLMDTAGGDAGLTPVLQSRGRQICLLAKYTSCHWKMKIWQQHLCGFLRELQDKSRRGVFLVARLVPADASILPPGRLHRVVGTAAVTFAEEEDAGDTPILPADSAHLTNMAVDGKLRKQGIARLLLAACEDHARQIGCGSISLAVHRSNTPARQLYLSAGYREAEPQQRSVPLSLIPGRKWQHSIMTKDLL</sequence>
<protein>
    <recommendedName>
        <fullName evidence="2">N-acetyltransferase domain-containing protein</fullName>
    </recommendedName>
</protein>
<dbReference type="PANTHER" id="PTHR13947:SF37">
    <property type="entry name" value="LD18367P"/>
    <property type="match status" value="1"/>
</dbReference>
<accession>A0ABR2Z0T6</accession>
<dbReference type="InterPro" id="IPR000182">
    <property type="entry name" value="GNAT_dom"/>
</dbReference>
<dbReference type="Proteomes" id="UP001491310">
    <property type="component" value="Unassembled WGS sequence"/>
</dbReference>